<reference evidence="9" key="2">
    <citation type="submission" date="2020-06" db="EMBL/GenBank/DDBJ databases">
        <authorList>
            <person name="Sheffer M."/>
        </authorList>
    </citation>
    <scope>NUCLEOTIDE SEQUENCE</scope>
</reference>
<feature type="transmembrane region" description="Helical" evidence="7">
    <location>
        <begin position="471"/>
        <end position="492"/>
    </location>
</feature>
<evidence type="ECO:0000256" key="6">
    <source>
        <dbReference type="ARBA" id="ARBA00023136"/>
    </source>
</evidence>
<dbReference type="Pfam" id="PF00083">
    <property type="entry name" value="Sugar_tr"/>
    <property type="match status" value="1"/>
</dbReference>
<reference evidence="9" key="1">
    <citation type="journal article" date="2020" name="bioRxiv">
        <title>Chromosome-level reference genome of the European wasp spider Argiope bruennichi: a resource for studies on range expansion and evolutionary adaptation.</title>
        <authorList>
            <person name="Sheffer M.M."/>
            <person name="Hoppe A."/>
            <person name="Krehenwinkel H."/>
            <person name="Uhl G."/>
            <person name="Kuss A.W."/>
            <person name="Jensen L."/>
            <person name="Jensen C."/>
            <person name="Gillespie R.G."/>
            <person name="Hoff K.J."/>
            <person name="Prost S."/>
        </authorList>
    </citation>
    <scope>NUCLEOTIDE SEQUENCE</scope>
</reference>
<evidence type="ECO:0000256" key="7">
    <source>
        <dbReference type="SAM" id="Phobius"/>
    </source>
</evidence>
<dbReference type="InterPro" id="IPR011701">
    <property type="entry name" value="MFS"/>
</dbReference>
<evidence type="ECO:0000256" key="1">
    <source>
        <dbReference type="ARBA" id="ARBA00004141"/>
    </source>
</evidence>
<organism evidence="9 10">
    <name type="scientific">Argiope bruennichi</name>
    <name type="common">Wasp spider</name>
    <name type="synonym">Aranea bruennichi</name>
    <dbReference type="NCBI Taxonomy" id="94029"/>
    <lineage>
        <taxon>Eukaryota</taxon>
        <taxon>Metazoa</taxon>
        <taxon>Ecdysozoa</taxon>
        <taxon>Arthropoda</taxon>
        <taxon>Chelicerata</taxon>
        <taxon>Arachnida</taxon>
        <taxon>Araneae</taxon>
        <taxon>Araneomorphae</taxon>
        <taxon>Entelegynae</taxon>
        <taxon>Araneoidea</taxon>
        <taxon>Araneidae</taxon>
        <taxon>Argiope</taxon>
    </lineage>
</organism>
<feature type="transmembrane region" description="Helical" evidence="7">
    <location>
        <begin position="61"/>
        <end position="87"/>
    </location>
</feature>
<accession>A0A8T0FMI3</accession>
<dbReference type="EMBL" id="JABXBU010000003">
    <property type="protein sequence ID" value="KAF8791722.1"/>
    <property type="molecule type" value="Genomic_DNA"/>
</dbReference>
<dbReference type="GO" id="GO:0016020">
    <property type="term" value="C:membrane"/>
    <property type="evidence" value="ECO:0007669"/>
    <property type="project" value="UniProtKB-SubCell"/>
</dbReference>
<evidence type="ECO:0000256" key="2">
    <source>
        <dbReference type="ARBA" id="ARBA00008335"/>
    </source>
</evidence>
<keyword evidence="4 7" id="KW-0812">Transmembrane</keyword>
<evidence type="ECO:0000256" key="4">
    <source>
        <dbReference type="ARBA" id="ARBA00022692"/>
    </source>
</evidence>
<gene>
    <name evidence="9" type="ORF">HNY73_003414</name>
</gene>
<feature type="transmembrane region" description="Helical" evidence="7">
    <location>
        <begin position="150"/>
        <end position="172"/>
    </location>
</feature>
<feature type="transmembrane region" description="Helical" evidence="7">
    <location>
        <begin position="99"/>
        <end position="118"/>
    </location>
</feature>
<evidence type="ECO:0000256" key="5">
    <source>
        <dbReference type="ARBA" id="ARBA00022989"/>
    </source>
</evidence>
<feature type="transmembrane region" description="Helical" evidence="7">
    <location>
        <begin position="407"/>
        <end position="428"/>
    </location>
</feature>
<dbReference type="AlphaFoldDB" id="A0A8T0FMI3"/>
<comment type="subcellular location">
    <subcellularLocation>
        <location evidence="1">Membrane</location>
        <topology evidence="1">Multi-pass membrane protein</topology>
    </subcellularLocation>
</comment>
<keyword evidence="10" id="KW-1185">Reference proteome</keyword>
<dbReference type="InterPro" id="IPR020846">
    <property type="entry name" value="MFS_dom"/>
</dbReference>
<dbReference type="SUPFAM" id="SSF103473">
    <property type="entry name" value="MFS general substrate transporter"/>
    <property type="match status" value="1"/>
</dbReference>
<feature type="transmembrane region" description="Helical" evidence="7">
    <location>
        <begin position="358"/>
        <end position="376"/>
    </location>
</feature>
<dbReference type="PANTHER" id="PTHR23511:SF5">
    <property type="entry name" value="MAJOR FACILITATOR-TYPE TRANSPORTER HXNZ-RELATED"/>
    <property type="match status" value="1"/>
</dbReference>
<sequence length="517" mass="57511">MTLVIASKKCFVAMMSENETKYSPDYYTNLNDLNKMNFESVTFTVDDVVNKAGYGKFQIRLLFLSGLGWIADSCEVFVISILSQFLACEWTLKREQPAILTYAVFVGMAVGAVCLGTIGDIFGRKKALATSMVILFVVGFGNAFVPSFLWMVVCRGILGFGLGGVGQGLAVCTEYCPTHIRGRAAFFLCYFWSFGTILVILVSWVVMQYKNSWRLLLMILCLPSLLGLVSLKWYPESARYYLVSDQYDRAVKILQKVATTNGTSLPPGHLVQVITEEKRGRFLDLLTKKYRVATLILWYTWLAVALATYGTVFVSPIIIQKGFLGTDKNDNQTNGNESESAANVVPCLEFSQQNFIDLLWTSAAEFPGLVIFTFLAEQCGRKVLISVSCFVNGFLLLLLLIRTHKIVILLVLFAARGLMLAVFQLVYIVTLEVYPTTFRALGMGFGNFFSKMAGFIVPYVSQVLVFDHPTIAIGLMAGAMFLAAIATAFLPFETRGVQMKESAKEKTNCRIDLPQEK</sequence>
<feature type="transmembrane region" description="Helical" evidence="7">
    <location>
        <begin position="184"/>
        <end position="207"/>
    </location>
</feature>
<feature type="transmembrane region" description="Helical" evidence="7">
    <location>
        <begin position="383"/>
        <end position="401"/>
    </location>
</feature>
<dbReference type="PROSITE" id="PS50850">
    <property type="entry name" value="MFS"/>
    <property type="match status" value="1"/>
</dbReference>
<feature type="domain" description="Major facilitator superfamily (MFS) profile" evidence="8">
    <location>
        <begin position="61"/>
        <end position="495"/>
    </location>
</feature>
<dbReference type="Gene3D" id="1.20.1250.20">
    <property type="entry name" value="MFS general substrate transporter like domains"/>
    <property type="match status" value="1"/>
</dbReference>
<proteinExistence type="inferred from homology"/>
<name>A0A8T0FMI3_ARGBR</name>
<evidence type="ECO:0000313" key="10">
    <source>
        <dbReference type="Proteomes" id="UP000807504"/>
    </source>
</evidence>
<keyword evidence="3" id="KW-0813">Transport</keyword>
<evidence type="ECO:0000313" key="9">
    <source>
        <dbReference type="EMBL" id="KAF8791722.1"/>
    </source>
</evidence>
<dbReference type="PANTHER" id="PTHR23511">
    <property type="entry name" value="SYNAPTIC VESICLE GLYCOPROTEIN 2"/>
    <property type="match status" value="1"/>
</dbReference>
<evidence type="ECO:0000256" key="3">
    <source>
        <dbReference type="ARBA" id="ARBA00022448"/>
    </source>
</evidence>
<feature type="transmembrane region" description="Helical" evidence="7">
    <location>
        <begin position="440"/>
        <end position="459"/>
    </location>
</feature>
<feature type="transmembrane region" description="Helical" evidence="7">
    <location>
        <begin position="296"/>
        <end position="319"/>
    </location>
</feature>
<dbReference type="InterPro" id="IPR036259">
    <property type="entry name" value="MFS_trans_sf"/>
</dbReference>
<dbReference type="InterPro" id="IPR005828">
    <property type="entry name" value="MFS_sugar_transport-like"/>
</dbReference>
<keyword evidence="6 7" id="KW-0472">Membrane</keyword>
<comment type="caution">
    <text evidence="9">The sequence shown here is derived from an EMBL/GenBank/DDBJ whole genome shotgun (WGS) entry which is preliminary data.</text>
</comment>
<dbReference type="GO" id="GO:0022857">
    <property type="term" value="F:transmembrane transporter activity"/>
    <property type="evidence" value="ECO:0007669"/>
    <property type="project" value="InterPro"/>
</dbReference>
<feature type="transmembrane region" description="Helical" evidence="7">
    <location>
        <begin position="127"/>
        <end position="144"/>
    </location>
</feature>
<evidence type="ECO:0000259" key="8">
    <source>
        <dbReference type="PROSITE" id="PS50850"/>
    </source>
</evidence>
<dbReference type="Pfam" id="PF07690">
    <property type="entry name" value="MFS_1"/>
    <property type="match status" value="1"/>
</dbReference>
<comment type="similarity">
    <text evidence="2">Belongs to the major facilitator superfamily.</text>
</comment>
<keyword evidence="5 7" id="KW-1133">Transmembrane helix</keyword>
<protein>
    <submittedName>
        <fullName evidence="9">Synaptic vesicle 2-related protein like</fullName>
    </submittedName>
</protein>
<feature type="transmembrane region" description="Helical" evidence="7">
    <location>
        <begin position="213"/>
        <end position="234"/>
    </location>
</feature>
<dbReference type="Proteomes" id="UP000807504">
    <property type="component" value="Unassembled WGS sequence"/>
</dbReference>